<reference evidence="1" key="1">
    <citation type="journal article" date="2020" name="Stud. Mycol.">
        <title>101 Dothideomycetes genomes: a test case for predicting lifestyles and emergence of pathogens.</title>
        <authorList>
            <person name="Haridas S."/>
            <person name="Albert R."/>
            <person name="Binder M."/>
            <person name="Bloem J."/>
            <person name="Labutti K."/>
            <person name="Salamov A."/>
            <person name="Andreopoulos B."/>
            <person name="Baker S."/>
            <person name="Barry K."/>
            <person name="Bills G."/>
            <person name="Bluhm B."/>
            <person name="Cannon C."/>
            <person name="Castanera R."/>
            <person name="Culley D."/>
            <person name="Daum C."/>
            <person name="Ezra D."/>
            <person name="Gonzalez J."/>
            <person name="Henrissat B."/>
            <person name="Kuo A."/>
            <person name="Liang C."/>
            <person name="Lipzen A."/>
            <person name="Lutzoni F."/>
            <person name="Magnuson J."/>
            <person name="Mondo S."/>
            <person name="Nolan M."/>
            <person name="Ohm R."/>
            <person name="Pangilinan J."/>
            <person name="Park H.-J."/>
            <person name="Ramirez L."/>
            <person name="Alfaro M."/>
            <person name="Sun H."/>
            <person name="Tritt A."/>
            <person name="Yoshinaga Y."/>
            <person name="Zwiers L.-H."/>
            <person name="Turgeon B."/>
            <person name="Goodwin S."/>
            <person name="Spatafora J."/>
            <person name="Crous P."/>
            <person name="Grigoriev I."/>
        </authorList>
    </citation>
    <scope>NUCLEOTIDE SEQUENCE</scope>
    <source>
        <strain evidence="1">CBS 175.79</strain>
    </source>
</reference>
<accession>A0A6A5XVW7</accession>
<keyword evidence="2" id="KW-1185">Reference proteome</keyword>
<organism evidence="1 2">
    <name type="scientific">Aaosphaeria arxii CBS 175.79</name>
    <dbReference type="NCBI Taxonomy" id="1450172"/>
    <lineage>
        <taxon>Eukaryota</taxon>
        <taxon>Fungi</taxon>
        <taxon>Dikarya</taxon>
        <taxon>Ascomycota</taxon>
        <taxon>Pezizomycotina</taxon>
        <taxon>Dothideomycetes</taxon>
        <taxon>Pleosporomycetidae</taxon>
        <taxon>Pleosporales</taxon>
        <taxon>Pleosporales incertae sedis</taxon>
        <taxon>Aaosphaeria</taxon>
    </lineage>
</organism>
<dbReference type="AlphaFoldDB" id="A0A6A5XVW7"/>
<dbReference type="Proteomes" id="UP000799778">
    <property type="component" value="Unassembled WGS sequence"/>
</dbReference>
<evidence type="ECO:0000313" key="1">
    <source>
        <dbReference type="EMBL" id="KAF2016977.1"/>
    </source>
</evidence>
<protein>
    <submittedName>
        <fullName evidence="1">Uncharacterized protein</fullName>
    </submittedName>
</protein>
<dbReference type="GeneID" id="54284765"/>
<dbReference type="OrthoDB" id="3688094at2759"/>
<name>A0A6A5XVW7_9PLEO</name>
<gene>
    <name evidence="1" type="ORF">BU24DRAFT_420020</name>
</gene>
<dbReference type="RefSeq" id="XP_033385316.1">
    <property type="nucleotide sequence ID" value="XM_033527368.1"/>
</dbReference>
<evidence type="ECO:0000313" key="2">
    <source>
        <dbReference type="Proteomes" id="UP000799778"/>
    </source>
</evidence>
<sequence>MLYNRQVLFWHRSSFNVCPFMLSENRRIDCRVLDMITHFRTHSRTCVLCFGHVDDGWFVQEDYLTLLPPNSSCSNTACRKCKGAPLTFLAHDLCVGILQILRGTQPCEVRSNATAIEDLRTPIWDMGRALAPIAPGPPVIWSQTEVLQSSFCSATISRILRAWPRHDKVWELLDRLRDLPQEILQIIISNVKEDCALRTLFILFGDTFNILVNLESDQDRDFSVSSEDEIFATSIRIGSTTYLTGLFDEKVEDSVLMKPATLRGGFLVVWLNTIGVTRVEFHSSLDSLPDWKSDREWLYAMALPHRIQIHSKGVFLKQITDSAGGLNSIRWNSSKALLYPSPQLPRLPRNYKIYLQYVPLHDTTTGISFAFRTTQLLAIISHGGATDRAEDYSKADEDAAWIYCPLRKPDEKIVELWSVQSESPGVANIAFILRTDKKLLWIGVAYEKHPRAKERALFEPLSRRPLHGLYYNVRDETGARQVVGATSEGVDQEGGLPISQPDFPARRTEGQVEPVSAWTENWHWFYSEAPLSSVERVRTCSWNDDCQGVLLRYKDHDEILGQYRLDMLESEWIDNPQWVVVRTYAWVQVYFSQYYPTDVDVAQGDCVFPMSGFMCWWFRLGQNPRISVVS</sequence>
<dbReference type="EMBL" id="ML978068">
    <property type="protein sequence ID" value="KAF2016977.1"/>
    <property type="molecule type" value="Genomic_DNA"/>
</dbReference>
<proteinExistence type="predicted"/>